<organism evidence="6 7">
    <name type="scientific">Paenibacillus bovis</name>
    <dbReference type="NCBI Taxonomy" id="1616788"/>
    <lineage>
        <taxon>Bacteria</taxon>
        <taxon>Bacillati</taxon>
        <taxon>Bacillota</taxon>
        <taxon>Bacilli</taxon>
        <taxon>Bacillales</taxon>
        <taxon>Paenibacillaceae</taxon>
        <taxon>Paenibacillus</taxon>
    </lineage>
</organism>
<dbReference type="FunFam" id="1.10.10.10:FF:000001">
    <property type="entry name" value="LysR family transcriptional regulator"/>
    <property type="match status" value="1"/>
</dbReference>
<reference evidence="7" key="1">
    <citation type="submission" date="2015-10" db="EMBL/GenBank/DDBJ databases">
        <title>Genome of Paenibacillus bovis sp. nov.</title>
        <authorList>
            <person name="Wu Z."/>
            <person name="Gao C."/>
            <person name="Liu Z."/>
            <person name="Zheng H."/>
        </authorList>
    </citation>
    <scope>NUCLEOTIDE SEQUENCE [LARGE SCALE GENOMIC DNA]</scope>
    <source>
        <strain evidence="7">BD3526</strain>
    </source>
</reference>
<protein>
    <submittedName>
        <fullName evidence="6">Transcriptional regulator</fullName>
    </submittedName>
</protein>
<dbReference type="Gene3D" id="3.40.190.10">
    <property type="entry name" value="Periplasmic binding protein-like II"/>
    <property type="match status" value="2"/>
</dbReference>
<dbReference type="OrthoDB" id="9803735at2"/>
<name>A0A172ZCL2_9BACL</name>
<dbReference type="GO" id="GO:0003677">
    <property type="term" value="F:DNA binding"/>
    <property type="evidence" value="ECO:0007669"/>
    <property type="project" value="UniProtKB-KW"/>
</dbReference>
<sequence length="292" mass="32840">MDLKELVAFQTIVQEKTFSRAAEKLNYAQSTITNQIQRLEKELGIQLFKRGWDVQLTPAGQIFAAEVDHLIRHWNDTAELARSLQQEQIGTLRIGGIESAIHRIMPNAMRQLQQDRPRMTCEITTSSTDRLVEELWSDRLDFAICGCPADASAFYFDPLYEEKTILVADHNHPLCQSGSASFNDVLGYPLIAGGPTCLYHLQFSRYLSRYQTSPSLMHSVTPISLIPPMVKHTSAIGVVLESTPLLSGIQQIDVELELSFIPVGILQLRQAHYSKQSPANLLQEIIKEHIKG</sequence>
<proteinExistence type="inferred from homology"/>
<keyword evidence="7" id="KW-1185">Reference proteome</keyword>
<keyword evidence="4" id="KW-0804">Transcription</keyword>
<evidence type="ECO:0000256" key="3">
    <source>
        <dbReference type="ARBA" id="ARBA00023125"/>
    </source>
</evidence>
<dbReference type="SUPFAM" id="SSF46785">
    <property type="entry name" value="Winged helix' DNA-binding domain"/>
    <property type="match status" value="1"/>
</dbReference>
<dbReference type="PANTHER" id="PTHR30419:SF25">
    <property type="entry name" value="HTH-TYPE TRANSCRIPTIONAL REGULATOR YTLI"/>
    <property type="match status" value="1"/>
</dbReference>
<reference evidence="6 7" key="2">
    <citation type="journal article" date="2016" name="Int. J. Syst. Evol. Microbiol.">
        <title>Paenibacillus bovis sp. nov., isolated from raw yak (Bos grunniens) milk.</title>
        <authorList>
            <person name="Gao C."/>
            <person name="Han J."/>
            <person name="Liu Z."/>
            <person name="Xu X."/>
            <person name="Hang F."/>
            <person name="Wu Z."/>
        </authorList>
    </citation>
    <scope>NUCLEOTIDE SEQUENCE [LARGE SCALE GENOMIC DNA]</scope>
    <source>
        <strain evidence="6 7">BD3526</strain>
    </source>
</reference>
<dbReference type="AlphaFoldDB" id="A0A172ZCL2"/>
<keyword evidence="2" id="KW-0805">Transcription regulation</keyword>
<evidence type="ECO:0000256" key="1">
    <source>
        <dbReference type="ARBA" id="ARBA00009437"/>
    </source>
</evidence>
<dbReference type="InterPro" id="IPR000847">
    <property type="entry name" value="LysR_HTH_N"/>
</dbReference>
<dbReference type="Gene3D" id="1.10.10.10">
    <property type="entry name" value="Winged helix-like DNA-binding domain superfamily/Winged helix DNA-binding domain"/>
    <property type="match status" value="1"/>
</dbReference>
<dbReference type="GO" id="GO:0005829">
    <property type="term" value="C:cytosol"/>
    <property type="evidence" value="ECO:0007669"/>
    <property type="project" value="TreeGrafter"/>
</dbReference>
<evidence type="ECO:0000256" key="2">
    <source>
        <dbReference type="ARBA" id="ARBA00023015"/>
    </source>
</evidence>
<evidence type="ECO:0000313" key="7">
    <source>
        <dbReference type="Proteomes" id="UP000078148"/>
    </source>
</evidence>
<dbReference type="PRINTS" id="PR00039">
    <property type="entry name" value="HTHLYSR"/>
</dbReference>
<dbReference type="InterPro" id="IPR036390">
    <property type="entry name" value="WH_DNA-bd_sf"/>
</dbReference>
<comment type="similarity">
    <text evidence="1">Belongs to the LysR transcriptional regulatory family.</text>
</comment>
<evidence type="ECO:0000313" key="6">
    <source>
        <dbReference type="EMBL" id="ANF95007.1"/>
    </source>
</evidence>
<dbReference type="KEGG" id="pbv:AR543_02470"/>
<evidence type="ECO:0000259" key="5">
    <source>
        <dbReference type="PROSITE" id="PS50931"/>
    </source>
</evidence>
<dbReference type="InterPro" id="IPR036388">
    <property type="entry name" value="WH-like_DNA-bd_sf"/>
</dbReference>
<dbReference type="Pfam" id="PF03466">
    <property type="entry name" value="LysR_substrate"/>
    <property type="match status" value="1"/>
</dbReference>
<dbReference type="SUPFAM" id="SSF53850">
    <property type="entry name" value="Periplasmic binding protein-like II"/>
    <property type="match status" value="1"/>
</dbReference>
<dbReference type="EMBL" id="CP013023">
    <property type="protein sequence ID" value="ANF95007.1"/>
    <property type="molecule type" value="Genomic_DNA"/>
</dbReference>
<gene>
    <name evidence="6" type="ORF">AR543_02470</name>
</gene>
<dbReference type="PANTHER" id="PTHR30419">
    <property type="entry name" value="HTH-TYPE TRANSCRIPTIONAL REGULATOR YBHD"/>
    <property type="match status" value="1"/>
</dbReference>
<dbReference type="RefSeq" id="WP_060531550.1">
    <property type="nucleotide sequence ID" value="NZ_CP013023.1"/>
</dbReference>
<evidence type="ECO:0000256" key="4">
    <source>
        <dbReference type="ARBA" id="ARBA00023163"/>
    </source>
</evidence>
<dbReference type="Proteomes" id="UP000078148">
    <property type="component" value="Chromosome"/>
</dbReference>
<dbReference type="GO" id="GO:0003700">
    <property type="term" value="F:DNA-binding transcription factor activity"/>
    <property type="evidence" value="ECO:0007669"/>
    <property type="project" value="InterPro"/>
</dbReference>
<accession>A0A172ZCL2</accession>
<dbReference type="PROSITE" id="PS50931">
    <property type="entry name" value="HTH_LYSR"/>
    <property type="match status" value="1"/>
</dbReference>
<feature type="domain" description="HTH lysR-type" evidence="5">
    <location>
        <begin position="1"/>
        <end position="57"/>
    </location>
</feature>
<dbReference type="InterPro" id="IPR005119">
    <property type="entry name" value="LysR_subst-bd"/>
</dbReference>
<dbReference type="STRING" id="1616788.AR543_02470"/>
<dbReference type="Pfam" id="PF00126">
    <property type="entry name" value="HTH_1"/>
    <property type="match status" value="1"/>
</dbReference>
<dbReference type="CDD" id="cd05466">
    <property type="entry name" value="PBP2_LTTR_substrate"/>
    <property type="match status" value="1"/>
</dbReference>
<dbReference type="InterPro" id="IPR050950">
    <property type="entry name" value="HTH-type_LysR_regulators"/>
</dbReference>
<keyword evidence="3" id="KW-0238">DNA-binding</keyword>